<proteinExistence type="predicted"/>
<dbReference type="VEuPathDB" id="PlasmoDB:AK88_00413"/>
<protein>
    <submittedName>
        <fullName evidence="1">Uncharacterized protein</fullName>
    </submittedName>
</protein>
<dbReference type="RefSeq" id="XP_012333487.1">
    <property type="nucleotide sequence ID" value="XM_012478064.1"/>
</dbReference>
<name>A0A0D9QSX9_PLAFR</name>
<dbReference type="GeneID" id="24265727"/>
<dbReference type="EMBL" id="KQ001647">
    <property type="protein sequence ID" value="KJP89957.1"/>
    <property type="molecule type" value="Genomic_DNA"/>
</dbReference>
<accession>A0A0D9QSX9</accession>
<dbReference type="OrthoDB" id="273070at2759"/>
<evidence type="ECO:0000313" key="2">
    <source>
        <dbReference type="Proteomes" id="UP000054561"/>
    </source>
</evidence>
<keyword evidence="2" id="KW-1185">Reference proteome</keyword>
<dbReference type="Proteomes" id="UP000054561">
    <property type="component" value="Unassembled WGS sequence"/>
</dbReference>
<sequence>MYNNSYYPLYNNPTGQYYQTNMRRRPFKQRQPIDSLNIHRKSPLLYQLMKKEIYLYEKKLIKCIEFITRSGFFDHAEEDAAGADIVEVG</sequence>
<organism evidence="1 2">
    <name type="scientific">Plasmodium fragile</name>
    <dbReference type="NCBI Taxonomy" id="5857"/>
    <lineage>
        <taxon>Eukaryota</taxon>
        <taxon>Sar</taxon>
        <taxon>Alveolata</taxon>
        <taxon>Apicomplexa</taxon>
        <taxon>Aconoidasida</taxon>
        <taxon>Haemosporida</taxon>
        <taxon>Plasmodiidae</taxon>
        <taxon>Plasmodium</taxon>
        <taxon>Plasmodium (Plasmodium)</taxon>
    </lineage>
</organism>
<evidence type="ECO:0000313" key="1">
    <source>
        <dbReference type="EMBL" id="KJP89957.1"/>
    </source>
</evidence>
<reference evidence="1 2" key="1">
    <citation type="submission" date="2014-03" db="EMBL/GenBank/DDBJ databases">
        <title>The Genome Sequence of Plasmodium fragile nilgiri.</title>
        <authorList>
            <consortium name="The Broad Institute Genomics Platform"/>
            <consortium name="The Broad Institute Genome Sequencing Center for Infectious Disease"/>
            <person name="Neafsey D."/>
            <person name="Duraisingh M."/>
            <person name="Young S.K."/>
            <person name="Zeng Q."/>
            <person name="Gargeya S."/>
            <person name="Abouelleil A."/>
            <person name="Alvarado L."/>
            <person name="Chapman S.B."/>
            <person name="Gainer-Dewar J."/>
            <person name="Goldberg J."/>
            <person name="Griggs A."/>
            <person name="Gujja S."/>
            <person name="Hansen M."/>
            <person name="Howarth C."/>
            <person name="Imamovic A."/>
            <person name="Larimer J."/>
            <person name="Pearson M."/>
            <person name="Poon T.W."/>
            <person name="Priest M."/>
            <person name="Roberts A."/>
            <person name="Saif S."/>
            <person name="Shea T."/>
            <person name="Sykes S."/>
            <person name="Wortman J."/>
            <person name="Nusbaum C."/>
            <person name="Birren B."/>
        </authorList>
    </citation>
    <scope>NUCLEOTIDE SEQUENCE [LARGE SCALE GENOMIC DNA]</scope>
    <source>
        <strain evidence="2">nilgiri</strain>
    </source>
</reference>
<dbReference type="AlphaFoldDB" id="A0A0D9QSX9"/>
<gene>
    <name evidence="1" type="ORF">AK88_00413</name>
</gene>